<evidence type="ECO:0000256" key="1">
    <source>
        <dbReference type="SAM" id="Phobius"/>
    </source>
</evidence>
<dbReference type="InterPro" id="IPR038330">
    <property type="entry name" value="TspO/MBR-related_sf"/>
</dbReference>
<proteinExistence type="predicted"/>
<dbReference type="PANTHER" id="PTHR33802">
    <property type="entry name" value="SI:CH211-161H7.5-RELATED"/>
    <property type="match status" value="1"/>
</dbReference>
<feature type="transmembrane region" description="Helical" evidence="1">
    <location>
        <begin position="217"/>
        <end position="236"/>
    </location>
</feature>
<feature type="transmembrane region" description="Helical" evidence="1">
    <location>
        <begin position="76"/>
        <end position="96"/>
    </location>
</feature>
<name>A0A2S7N186_9BACI</name>
<feature type="transmembrane region" description="Helical" evidence="1">
    <location>
        <begin position="193"/>
        <end position="211"/>
    </location>
</feature>
<gene>
    <name evidence="2" type="ORF">CYL18_07820</name>
</gene>
<keyword evidence="1" id="KW-0472">Membrane</keyword>
<dbReference type="OrthoDB" id="5189031at2"/>
<feature type="transmembrane region" description="Helical" evidence="1">
    <location>
        <begin position="170"/>
        <end position="186"/>
    </location>
</feature>
<dbReference type="PANTHER" id="PTHR33802:SF1">
    <property type="entry name" value="XK-RELATED PROTEIN"/>
    <property type="match status" value="1"/>
</dbReference>
<reference evidence="2 3" key="1">
    <citation type="submission" date="2017-12" db="EMBL/GenBank/DDBJ databases">
        <title>Taxonomic description and draft genome of Pradoshia cofamensis Gen. nov., sp. nov., a thermotolerant bacillale isolated from anterior gut of earthworm Eisenia fetida.</title>
        <authorList>
            <person name="Saha T."/>
            <person name="Chakraborty R."/>
        </authorList>
    </citation>
    <scope>NUCLEOTIDE SEQUENCE [LARGE SCALE GENOMIC DNA]</scope>
    <source>
        <strain evidence="2 3">EAG3</strain>
    </source>
</reference>
<sequence>MNKKILNTIFFLLVIITNALANILPINGKTTGEISNQINVLITPAGYAFSIWSLIYLLIGIWIIRQFVGDRGDSAVYTQTSTWFILSSLFNVSWIIVWHYELFALSVVVMLLYLVSLIMLYRKLTEAGASFFEKAPFSINLGWISVATIVNIAYVLKVNGWDGFGLTDEIWTVIMLIVGAALAVLFRIKEENFLYPLVFVWAYIAIGVKNYGETDFAAYTAFVFAAIILAADLIPWRK</sequence>
<feature type="transmembrane region" description="Helical" evidence="1">
    <location>
        <begin position="141"/>
        <end position="158"/>
    </location>
</feature>
<dbReference type="Proteomes" id="UP000239663">
    <property type="component" value="Unassembled WGS sequence"/>
</dbReference>
<feature type="transmembrane region" description="Helical" evidence="1">
    <location>
        <begin position="45"/>
        <end position="64"/>
    </location>
</feature>
<dbReference type="Gene3D" id="1.20.1260.100">
    <property type="entry name" value="TspO/MBR protein"/>
    <property type="match status" value="1"/>
</dbReference>
<protein>
    <recommendedName>
        <fullName evidence="4">Tryptophan-rich sensory protein</fullName>
    </recommendedName>
</protein>
<keyword evidence="1" id="KW-0812">Transmembrane</keyword>
<feature type="transmembrane region" description="Helical" evidence="1">
    <location>
        <begin position="102"/>
        <end position="121"/>
    </location>
</feature>
<evidence type="ECO:0000313" key="3">
    <source>
        <dbReference type="Proteomes" id="UP000239663"/>
    </source>
</evidence>
<dbReference type="AlphaFoldDB" id="A0A2S7N186"/>
<organism evidence="2 3">
    <name type="scientific">Pradoshia eiseniae</name>
    <dbReference type="NCBI Taxonomy" id="2064768"/>
    <lineage>
        <taxon>Bacteria</taxon>
        <taxon>Bacillati</taxon>
        <taxon>Bacillota</taxon>
        <taxon>Bacilli</taxon>
        <taxon>Bacillales</taxon>
        <taxon>Bacillaceae</taxon>
        <taxon>Pradoshia</taxon>
    </lineage>
</organism>
<evidence type="ECO:0000313" key="2">
    <source>
        <dbReference type="EMBL" id="PQD95786.1"/>
    </source>
</evidence>
<keyword evidence="3" id="KW-1185">Reference proteome</keyword>
<comment type="caution">
    <text evidence="2">The sequence shown here is derived from an EMBL/GenBank/DDBJ whole genome shotgun (WGS) entry which is preliminary data.</text>
</comment>
<accession>A0A2S7N186</accession>
<evidence type="ECO:0008006" key="4">
    <source>
        <dbReference type="Google" id="ProtNLM"/>
    </source>
</evidence>
<dbReference type="EMBL" id="PKOZ01000003">
    <property type="protein sequence ID" value="PQD95786.1"/>
    <property type="molecule type" value="Genomic_DNA"/>
</dbReference>
<keyword evidence="1" id="KW-1133">Transmembrane helix</keyword>
<dbReference type="RefSeq" id="WP_104848930.1">
    <property type="nucleotide sequence ID" value="NZ_PKOZ01000003.1"/>
</dbReference>